<proteinExistence type="predicted"/>
<keyword evidence="1" id="KW-0472">Membrane</keyword>
<accession>A0ABS3NBI8</accession>
<dbReference type="EMBL" id="JAGDEL010000046">
    <property type="protein sequence ID" value="MBO1515656.1"/>
    <property type="molecule type" value="Genomic_DNA"/>
</dbReference>
<feature type="transmembrane region" description="Helical" evidence="1">
    <location>
        <begin position="34"/>
        <end position="52"/>
    </location>
</feature>
<reference evidence="2 3" key="1">
    <citation type="submission" date="2021-03" db="EMBL/GenBank/DDBJ databases">
        <title>Whole genome sequence of Metabacillus bambusae BG109.</title>
        <authorList>
            <person name="Jeong J.W."/>
        </authorList>
    </citation>
    <scope>NUCLEOTIDE SEQUENCE [LARGE SCALE GENOMIC DNA]</scope>
    <source>
        <strain evidence="2 3">BG109</strain>
    </source>
</reference>
<keyword evidence="1" id="KW-1133">Transmembrane helix</keyword>
<gene>
    <name evidence="2" type="ORF">I7822_29025</name>
</gene>
<name>A0ABS3NBI8_9BACI</name>
<protein>
    <recommendedName>
        <fullName evidence="4">DUF3221 domain-containing protein</fullName>
    </recommendedName>
</protein>
<dbReference type="Proteomes" id="UP000663981">
    <property type="component" value="Unassembled WGS sequence"/>
</dbReference>
<keyword evidence="1" id="KW-0812">Transmembrane</keyword>
<sequence>MSLFILVFIITVLLGISSIFLFVKRKRFGNKPSIISTTAFLISLIIVIPLGNQPQTDDYKKKASVFTYDRYLNESIPVGTIVKIQGQVTSLSEYTVDQEEVFILDGDDGTFYVKNNNIEDMEIKDGEIITIYGGYAGNGDSESPSINAQLVEK</sequence>
<evidence type="ECO:0000313" key="2">
    <source>
        <dbReference type="EMBL" id="MBO1515656.1"/>
    </source>
</evidence>
<evidence type="ECO:0008006" key="4">
    <source>
        <dbReference type="Google" id="ProtNLM"/>
    </source>
</evidence>
<evidence type="ECO:0000256" key="1">
    <source>
        <dbReference type="SAM" id="Phobius"/>
    </source>
</evidence>
<comment type="caution">
    <text evidence="2">The sequence shown here is derived from an EMBL/GenBank/DDBJ whole genome shotgun (WGS) entry which is preliminary data.</text>
</comment>
<keyword evidence="3" id="KW-1185">Reference proteome</keyword>
<dbReference type="RefSeq" id="WP_207982510.1">
    <property type="nucleotide sequence ID" value="NZ_JAGDEL010000046.1"/>
</dbReference>
<organism evidence="2 3">
    <name type="scientific">Metabacillus bambusae</name>
    <dbReference type="NCBI Taxonomy" id="2795218"/>
    <lineage>
        <taxon>Bacteria</taxon>
        <taxon>Bacillati</taxon>
        <taxon>Bacillota</taxon>
        <taxon>Bacilli</taxon>
        <taxon>Bacillales</taxon>
        <taxon>Bacillaceae</taxon>
        <taxon>Metabacillus</taxon>
    </lineage>
</organism>
<evidence type="ECO:0000313" key="3">
    <source>
        <dbReference type="Proteomes" id="UP000663981"/>
    </source>
</evidence>